<keyword evidence="3" id="KW-1185">Reference proteome</keyword>
<evidence type="ECO:0000313" key="2">
    <source>
        <dbReference type="EMBL" id="MCP2258724.1"/>
    </source>
</evidence>
<proteinExistence type="predicted"/>
<feature type="region of interest" description="Disordered" evidence="1">
    <location>
        <begin position="1"/>
        <end position="25"/>
    </location>
</feature>
<name>A0ABT1HT93_STRSD</name>
<evidence type="ECO:0000313" key="3">
    <source>
        <dbReference type="Proteomes" id="UP001205311"/>
    </source>
</evidence>
<protein>
    <submittedName>
        <fullName evidence="2">Uncharacterized protein</fullName>
    </submittedName>
</protein>
<dbReference type="RefSeq" id="WP_301304443.1">
    <property type="nucleotide sequence ID" value="NZ_JBHMCX010000003.1"/>
</dbReference>
<dbReference type="Proteomes" id="UP001205311">
    <property type="component" value="Unassembled WGS sequence"/>
</dbReference>
<sequence length="88" mass="9623">MPRNAGSVTDDRPGAGRGHGSLERVTVNLTPRSSKALEQTVDLTGDSKTDTINRALQVYAFLEEIMQAGGSIYVRQSADSELERLRIF</sequence>
<dbReference type="EMBL" id="JAMTCP010000010">
    <property type="protein sequence ID" value="MCP2258724.1"/>
    <property type="molecule type" value="Genomic_DNA"/>
</dbReference>
<comment type="caution">
    <text evidence="2">The sequence shown here is derived from an EMBL/GenBank/DDBJ whole genome shotgun (WGS) entry which is preliminary data.</text>
</comment>
<organism evidence="2 3">
    <name type="scientific">Streptoalloteichus tenebrarius (strain ATCC 17920 / DSM 40477 / JCM 4838 / CBS 697.72 / NBRC 16177 / NCIMB 11028 / NRRL B-12390 / A12253. 1 / ISP 5477)</name>
    <name type="common">Streptomyces tenebrarius</name>
    <dbReference type="NCBI Taxonomy" id="1933"/>
    <lineage>
        <taxon>Bacteria</taxon>
        <taxon>Bacillati</taxon>
        <taxon>Actinomycetota</taxon>
        <taxon>Actinomycetes</taxon>
        <taxon>Pseudonocardiales</taxon>
        <taxon>Pseudonocardiaceae</taxon>
        <taxon>Streptoalloteichus</taxon>
    </lineage>
</organism>
<gene>
    <name evidence="2" type="ORF">LX15_002422</name>
</gene>
<reference evidence="2 3" key="1">
    <citation type="submission" date="2022-06" db="EMBL/GenBank/DDBJ databases">
        <title>Genomic Encyclopedia of Archaeal and Bacterial Type Strains, Phase II (KMG-II): from individual species to whole genera.</title>
        <authorList>
            <person name="Goeker M."/>
        </authorList>
    </citation>
    <scope>NUCLEOTIDE SEQUENCE [LARGE SCALE GENOMIC DNA]</scope>
    <source>
        <strain evidence="2 3">DSM 40477</strain>
    </source>
</reference>
<evidence type="ECO:0000256" key="1">
    <source>
        <dbReference type="SAM" id="MobiDB-lite"/>
    </source>
</evidence>
<accession>A0ABT1HT93</accession>